<organism evidence="3 4">
    <name type="scientific">Eubacterium barkeri</name>
    <name type="common">Clostridium barkeri</name>
    <dbReference type="NCBI Taxonomy" id="1528"/>
    <lineage>
        <taxon>Bacteria</taxon>
        <taxon>Bacillati</taxon>
        <taxon>Bacillota</taxon>
        <taxon>Clostridia</taxon>
        <taxon>Eubacteriales</taxon>
        <taxon>Eubacteriaceae</taxon>
        <taxon>Eubacterium</taxon>
    </lineage>
</organism>
<feature type="transmembrane region" description="Helical" evidence="2">
    <location>
        <begin position="93"/>
        <end position="113"/>
    </location>
</feature>
<evidence type="ECO:0000313" key="3">
    <source>
        <dbReference type="EMBL" id="SDX30112.1"/>
    </source>
</evidence>
<dbReference type="Pfam" id="PF10112">
    <property type="entry name" value="Halogen_Hydrol"/>
    <property type="match status" value="1"/>
</dbReference>
<proteinExistence type="predicted"/>
<evidence type="ECO:0000313" key="4">
    <source>
        <dbReference type="Proteomes" id="UP000199652"/>
    </source>
</evidence>
<dbReference type="OrthoDB" id="9782052at2"/>
<dbReference type="InterPro" id="IPR018770">
    <property type="entry name" value="ChloroindolylP_hydrolase"/>
</dbReference>
<gene>
    <name evidence="3" type="ORF">SAMN04488579_10178</name>
</gene>
<feature type="transmembrane region" description="Helical" evidence="2">
    <location>
        <begin position="119"/>
        <end position="137"/>
    </location>
</feature>
<keyword evidence="4" id="KW-1185">Reference proteome</keyword>
<dbReference type="EMBL" id="FNOU01000001">
    <property type="protein sequence ID" value="SDX30112.1"/>
    <property type="molecule type" value="Genomic_DNA"/>
</dbReference>
<sequence>MADEKKDSNIGEDIGKIVQDAISSVNYEQLGSMISSTVDKALVEAKKGIKKGQYQMEKSIKAAQVAATNQPPKPKPMRAPVAKSPAGTVSGPFLVVGSVVAIIAAAGMAGAALIGGLGIGLQIISAGLLVLGGYMGGKAKSLMNRVTRFRKYVKQLGGRAYVDTKELADTIGKSQRYVDKDLNRMIEARMFPEGRITDDGQMLLLSDDAYEAYQKMKEGERQKQEEIQRQQQEEEQRRRLEAENPVYKEVRLVIEEGEANIRQIQEANAAIPEESVSRKLDRLETIIRKIFDFIQKNPDQLMEIRRFMGYYLPTTLKLVNAYKDLEAEPVQGPNIKRSKDEIEETLDTISSAFEKLLDSFYQDTAMDISTDISVMKTMFAQEGLTEDGLLQINKES</sequence>
<evidence type="ECO:0000256" key="2">
    <source>
        <dbReference type="SAM" id="Phobius"/>
    </source>
</evidence>
<feature type="coiled-coil region" evidence="1">
    <location>
        <begin position="210"/>
        <end position="267"/>
    </location>
</feature>
<accession>A0A1H3AK74</accession>
<evidence type="ECO:0000256" key="1">
    <source>
        <dbReference type="SAM" id="Coils"/>
    </source>
</evidence>
<keyword evidence="1" id="KW-0175">Coiled coil</keyword>
<name>A0A1H3AK74_EUBBA</name>
<reference evidence="4" key="1">
    <citation type="submission" date="2016-10" db="EMBL/GenBank/DDBJ databases">
        <authorList>
            <person name="Varghese N."/>
            <person name="Submissions S."/>
        </authorList>
    </citation>
    <scope>NUCLEOTIDE SEQUENCE [LARGE SCALE GENOMIC DNA]</scope>
    <source>
        <strain evidence="4">VPI 5359</strain>
    </source>
</reference>
<dbReference type="STRING" id="1528.SAMN04488579_10178"/>
<keyword evidence="2" id="KW-1133">Transmembrane helix</keyword>
<keyword evidence="2" id="KW-0472">Membrane</keyword>
<dbReference type="RefSeq" id="WP_090242288.1">
    <property type="nucleotide sequence ID" value="NZ_FNOU01000001.1"/>
</dbReference>
<dbReference type="AlphaFoldDB" id="A0A1H3AK74"/>
<dbReference type="Proteomes" id="UP000199652">
    <property type="component" value="Unassembled WGS sequence"/>
</dbReference>
<keyword evidence="2" id="KW-0812">Transmembrane</keyword>
<protein>
    <submittedName>
        <fullName evidence="3">5-bromo-4-chloroindolyl phosphate hydrolysis protein</fullName>
    </submittedName>
</protein>